<dbReference type="STRING" id="313368.SAMN04488012_105239"/>
<dbReference type="AlphaFoldDB" id="A0A1M6H7B0"/>
<evidence type="ECO:0000313" key="2">
    <source>
        <dbReference type="Proteomes" id="UP000184040"/>
    </source>
</evidence>
<sequence>MATRSDLDRPLLATIRIAALECRASARLDLFRACAMLGPDREAAAGTSLDALLRTLGQALGRTPRFYRPGTANLSFDERWLLSLLTALRRQDAHSATFLIHSRVPHHARRSVAFLAGRVAGGRDDLTSQPQHNDVA</sequence>
<gene>
    <name evidence="1" type="ORF">SAMN04488012_105239</name>
</gene>
<name>A0A1M6H7B0_9RHOB</name>
<reference evidence="1 2" key="1">
    <citation type="submission" date="2016-11" db="EMBL/GenBank/DDBJ databases">
        <authorList>
            <person name="Jaros S."/>
            <person name="Januszkiewicz K."/>
            <person name="Wedrychowicz H."/>
        </authorList>
    </citation>
    <scope>NUCLEOTIDE SEQUENCE [LARGE SCALE GENOMIC DNA]</scope>
    <source>
        <strain evidence="1 2">DSM 26892</strain>
    </source>
</reference>
<keyword evidence="2" id="KW-1185">Reference proteome</keyword>
<protein>
    <submittedName>
        <fullName evidence="1">Uncharacterized protein</fullName>
    </submittedName>
</protein>
<dbReference type="RefSeq" id="WP_073128611.1">
    <property type="nucleotide sequence ID" value="NZ_FQZA01000005.1"/>
</dbReference>
<evidence type="ECO:0000313" key="1">
    <source>
        <dbReference type="EMBL" id="SHJ18056.1"/>
    </source>
</evidence>
<proteinExistence type="predicted"/>
<accession>A0A1M6H7B0</accession>
<organism evidence="1 2">
    <name type="scientific">Palleronia salina</name>
    <dbReference type="NCBI Taxonomy" id="313368"/>
    <lineage>
        <taxon>Bacteria</taxon>
        <taxon>Pseudomonadati</taxon>
        <taxon>Pseudomonadota</taxon>
        <taxon>Alphaproteobacteria</taxon>
        <taxon>Rhodobacterales</taxon>
        <taxon>Roseobacteraceae</taxon>
        <taxon>Palleronia</taxon>
    </lineage>
</organism>
<dbReference type="Proteomes" id="UP000184040">
    <property type="component" value="Unassembled WGS sequence"/>
</dbReference>
<dbReference type="EMBL" id="FQZA01000005">
    <property type="protein sequence ID" value="SHJ18056.1"/>
    <property type="molecule type" value="Genomic_DNA"/>
</dbReference>